<name>A0A5S4F8W6_9ACTN</name>
<gene>
    <name evidence="1" type="ORF">ETD86_31680</name>
</gene>
<evidence type="ECO:0000313" key="2">
    <source>
        <dbReference type="Proteomes" id="UP000309128"/>
    </source>
</evidence>
<organism evidence="1 2">
    <name type="scientific">Nonomuraea turkmeniaca</name>
    <dbReference type="NCBI Taxonomy" id="103838"/>
    <lineage>
        <taxon>Bacteria</taxon>
        <taxon>Bacillati</taxon>
        <taxon>Actinomycetota</taxon>
        <taxon>Actinomycetes</taxon>
        <taxon>Streptosporangiales</taxon>
        <taxon>Streptosporangiaceae</taxon>
        <taxon>Nonomuraea</taxon>
    </lineage>
</organism>
<dbReference type="EMBL" id="VCKY01000128">
    <property type="protein sequence ID" value="TMR12901.1"/>
    <property type="molecule type" value="Genomic_DNA"/>
</dbReference>
<proteinExistence type="predicted"/>
<accession>A0A5S4F8W6</accession>
<reference evidence="1 2" key="1">
    <citation type="submission" date="2019-05" db="EMBL/GenBank/DDBJ databases">
        <title>Draft genome sequence of Nonomuraea turkmeniaca DSM 43926.</title>
        <authorList>
            <person name="Saricaoglu S."/>
            <person name="Isik K."/>
        </authorList>
    </citation>
    <scope>NUCLEOTIDE SEQUENCE [LARGE SCALE GENOMIC DNA]</scope>
    <source>
        <strain evidence="1 2">DSM 43926</strain>
    </source>
</reference>
<evidence type="ECO:0000313" key="1">
    <source>
        <dbReference type="EMBL" id="TMR12901.1"/>
    </source>
</evidence>
<dbReference type="OrthoDB" id="4250947at2"/>
<dbReference type="AlphaFoldDB" id="A0A5S4F8W6"/>
<comment type="caution">
    <text evidence="1">The sequence shown here is derived from an EMBL/GenBank/DDBJ whole genome shotgun (WGS) entry which is preliminary data.</text>
</comment>
<keyword evidence="2" id="KW-1185">Reference proteome</keyword>
<dbReference type="Proteomes" id="UP000309128">
    <property type="component" value="Unassembled WGS sequence"/>
</dbReference>
<protein>
    <submittedName>
        <fullName evidence="1">Uncharacterized protein</fullName>
    </submittedName>
</protein>
<dbReference type="RefSeq" id="WP_138670298.1">
    <property type="nucleotide sequence ID" value="NZ_VCKY01000128.1"/>
</dbReference>
<sequence>MNAVLGKIADRALGWVIPENAAAAGTVSCTPTSSSGYWSTCRYNANCHSRLWKVYLVCYCPPGGSGCYLRTGGKRCC</sequence>